<sequence>MADNMTQLVRAEICASTECNGLCTIPLGYSSRCEQKYIQKRLVALETSGQTLYTDLFWIPSCCQCTIVNNN</sequence>
<dbReference type="Pfam" id="PF16077">
    <property type="entry name" value="Spaetzle"/>
    <property type="match status" value="1"/>
</dbReference>
<name>I4DK26_PAPXU</name>
<organism evidence="5">
    <name type="scientific">Papilio xuthus</name>
    <name type="common">Asian swallowtail butterfly</name>
    <dbReference type="NCBI Taxonomy" id="66420"/>
    <lineage>
        <taxon>Eukaryota</taxon>
        <taxon>Metazoa</taxon>
        <taxon>Ecdysozoa</taxon>
        <taxon>Arthropoda</taxon>
        <taxon>Hexapoda</taxon>
        <taxon>Insecta</taxon>
        <taxon>Pterygota</taxon>
        <taxon>Neoptera</taxon>
        <taxon>Endopterygota</taxon>
        <taxon>Lepidoptera</taxon>
        <taxon>Glossata</taxon>
        <taxon>Ditrysia</taxon>
        <taxon>Papilionoidea</taxon>
        <taxon>Papilionidae</taxon>
        <taxon>Papilioninae</taxon>
        <taxon>Papilio</taxon>
    </lineage>
</organism>
<evidence type="ECO:0000259" key="4">
    <source>
        <dbReference type="Pfam" id="PF16077"/>
    </source>
</evidence>
<keyword evidence="1" id="KW-0732">Signal</keyword>
<dbReference type="InterPro" id="IPR029034">
    <property type="entry name" value="Cystine-knot_cytokine"/>
</dbReference>
<dbReference type="GO" id="GO:0008083">
    <property type="term" value="F:growth factor activity"/>
    <property type="evidence" value="ECO:0007669"/>
    <property type="project" value="TreeGrafter"/>
</dbReference>
<dbReference type="Gene3D" id="2.10.90.10">
    <property type="entry name" value="Cystine-knot cytokines"/>
    <property type="match status" value="1"/>
</dbReference>
<proteinExistence type="evidence at transcript level"/>
<dbReference type="GO" id="GO:0005615">
    <property type="term" value="C:extracellular space"/>
    <property type="evidence" value="ECO:0007669"/>
    <property type="project" value="UniProtKB-ARBA"/>
</dbReference>
<dbReference type="InterPro" id="IPR032104">
    <property type="entry name" value="Spaetzle"/>
</dbReference>
<dbReference type="PANTHER" id="PTHR23199">
    <property type="entry name" value="NEUROTROPHIN 1-RELATED"/>
    <property type="match status" value="1"/>
</dbReference>
<dbReference type="GO" id="GO:0005121">
    <property type="term" value="F:Toll binding"/>
    <property type="evidence" value="ECO:0007669"/>
    <property type="project" value="TreeGrafter"/>
</dbReference>
<dbReference type="AlphaFoldDB" id="I4DK26"/>
<reference evidence="5" key="1">
    <citation type="journal article" date="2012" name="BMC Biol.">
        <title>Comprehensive microarray-based analysis for stage-specific larval camouflage pattern-associated genes in the swallowtail butterfly, Papilio xuthus.</title>
        <authorList>
            <person name="Futahashi R."/>
            <person name="Shirataki H."/>
            <person name="Narita T."/>
            <person name="Mita K."/>
            <person name="Fujiwara H."/>
        </authorList>
    </citation>
    <scope>NUCLEOTIDE SEQUENCE</scope>
    <source>
        <tissue evidence="5">Epidermis</tissue>
    </source>
</reference>
<evidence type="ECO:0000256" key="3">
    <source>
        <dbReference type="ARBA" id="ARBA00023180"/>
    </source>
</evidence>
<feature type="domain" description="Spaetzle" evidence="4">
    <location>
        <begin position="3"/>
        <end position="67"/>
    </location>
</feature>
<evidence type="ECO:0000256" key="1">
    <source>
        <dbReference type="ARBA" id="ARBA00022729"/>
    </source>
</evidence>
<dbReference type="InterPro" id="IPR052444">
    <property type="entry name" value="Spz/Toll_ligand-like"/>
</dbReference>
<evidence type="ECO:0000313" key="5">
    <source>
        <dbReference type="EMBL" id="BAM18266.1"/>
    </source>
</evidence>
<dbReference type="GO" id="GO:0045087">
    <property type="term" value="P:innate immune response"/>
    <property type="evidence" value="ECO:0007669"/>
    <property type="project" value="TreeGrafter"/>
</dbReference>
<dbReference type="GO" id="GO:0021556">
    <property type="term" value="P:central nervous system formation"/>
    <property type="evidence" value="ECO:0007669"/>
    <property type="project" value="TreeGrafter"/>
</dbReference>
<dbReference type="PANTHER" id="PTHR23199:SF16">
    <property type="entry name" value="PROTEIN SPAETZLE 5"/>
    <property type="match status" value="1"/>
</dbReference>
<evidence type="ECO:0000256" key="2">
    <source>
        <dbReference type="ARBA" id="ARBA00023157"/>
    </source>
</evidence>
<protein>
    <submittedName>
        <fullName evidence="5">Spatzle 5</fullName>
    </submittedName>
</protein>
<accession>I4DK26</accession>
<dbReference type="SUPFAM" id="SSF57501">
    <property type="entry name" value="Cystine-knot cytokines"/>
    <property type="match status" value="1"/>
</dbReference>
<dbReference type="EMBL" id="AK401644">
    <property type="protein sequence ID" value="BAM18266.1"/>
    <property type="molecule type" value="mRNA"/>
</dbReference>
<keyword evidence="2" id="KW-1015">Disulfide bond</keyword>
<keyword evidence="3" id="KW-0325">Glycoprotein</keyword>